<dbReference type="Pfam" id="PF09002">
    <property type="entry name" value="Card1_endonuc"/>
    <property type="match status" value="1"/>
</dbReference>
<dbReference type="eggNOG" id="ENOG5030J0E">
    <property type="taxonomic scope" value="Bacteria"/>
</dbReference>
<accession>B1I5N9</accession>
<dbReference type="EMBL" id="CP000860">
    <property type="protein sequence ID" value="ACA60302.1"/>
    <property type="molecule type" value="Genomic_DNA"/>
</dbReference>
<evidence type="ECO:0000313" key="3">
    <source>
        <dbReference type="EMBL" id="ACA60302.1"/>
    </source>
</evidence>
<dbReference type="Gene3D" id="3.40.1350.10">
    <property type="match status" value="1"/>
</dbReference>
<protein>
    <recommendedName>
        <fullName evidence="5">CRISPR-associated protein, APE2256 family</fullName>
    </recommendedName>
</protein>
<proteinExistence type="predicted"/>
<dbReference type="SUPFAM" id="SSF52980">
    <property type="entry name" value="Restriction endonuclease-like"/>
    <property type="match status" value="1"/>
</dbReference>
<keyword evidence="4" id="KW-1185">Reference proteome</keyword>
<dbReference type="Pfam" id="PF23400">
    <property type="entry name" value="CARF_Card1"/>
    <property type="match status" value="1"/>
</dbReference>
<reference evidence="3 4" key="2">
    <citation type="journal article" date="2008" name="Science">
        <title>Environmental genomics reveals a single-species ecosystem deep within Earth.</title>
        <authorList>
            <person name="Chivian D."/>
            <person name="Brodie E.L."/>
            <person name="Alm E.J."/>
            <person name="Culley D.E."/>
            <person name="Dehal P.S."/>
            <person name="Desantis T.Z."/>
            <person name="Gihring T.M."/>
            <person name="Lapidus A."/>
            <person name="Lin L.H."/>
            <person name="Lowry S.R."/>
            <person name="Moser D.P."/>
            <person name="Richardson P.M."/>
            <person name="Southam G."/>
            <person name="Wanger G."/>
            <person name="Pratt L.M."/>
            <person name="Andersen G.L."/>
            <person name="Hazen T.C."/>
            <person name="Brockman F.J."/>
            <person name="Arkin A.P."/>
            <person name="Onstott T.C."/>
        </authorList>
    </citation>
    <scope>NUCLEOTIDE SEQUENCE [LARGE SCALE GENOMIC DNA]</scope>
    <source>
        <strain evidence="3 4">MP104C</strain>
    </source>
</reference>
<evidence type="ECO:0000313" key="4">
    <source>
        <dbReference type="Proteomes" id="UP000008544"/>
    </source>
</evidence>
<dbReference type="InterPro" id="IPR011335">
    <property type="entry name" value="Restrct_endonuc-II-like"/>
</dbReference>
<gene>
    <name evidence="3" type="ordered locus">Daud_1806</name>
</gene>
<dbReference type="InterPro" id="IPR056339">
    <property type="entry name" value="CARF_Card1"/>
</dbReference>
<dbReference type="InterPro" id="IPR011856">
    <property type="entry name" value="tRNA_endonuc-like_dom_sf"/>
</dbReference>
<feature type="domain" description="Card1 endonuclease" evidence="1">
    <location>
        <begin position="327"/>
        <end position="416"/>
    </location>
</feature>
<dbReference type="STRING" id="477974.Daud_1806"/>
<reference evidence="4" key="1">
    <citation type="submission" date="2007-10" db="EMBL/GenBank/DDBJ databases">
        <title>Complete sequence of chromosome of Desulforudis audaxviator MP104C.</title>
        <authorList>
            <person name="Copeland A."/>
            <person name="Lucas S."/>
            <person name="Lapidus A."/>
            <person name="Barry K."/>
            <person name="Glavina del Rio T."/>
            <person name="Dalin E."/>
            <person name="Tice H."/>
            <person name="Bruce D."/>
            <person name="Pitluck S."/>
            <person name="Lowry S.R."/>
            <person name="Larimer F."/>
            <person name="Land M.L."/>
            <person name="Hauser L."/>
            <person name="Kyrpides N."/>
            <person name="Ivanova N.N."/>
            <person name="Richardson P."/>
        </authorList>
    </citation>
    <scope>NUCLEOTIDE SEQUENCE [LARGE SCALE GENOMIC DNA]</scope>
    <source>
        <strain evidence="4">MP104C</strain>
    </source>
</reference>
<dbReference type="KEGG" id="dau:Daud_1806"/>
<dbReference type="HOGENOM" id="CLU_737018_0_0_9"/>
<sequence length="423" mass="47168">MCRYWREDVAVAKAEAKSKVMVVLVSEQRMQNLIPCFQKDSTITNVHLVRSSDADNPDSRLGKAWSDTKAVLEERKLEVVDADVAVDAYDPASTEKVVKRLLDKLAHHKRTAVVNFTGGTKCMAVGAYLAARQAGVATLYVDTARRQLLLRAHDDQPCAVPFELDGLSIDTYFRAYGLNPRVNDGQILERYAKIMTVIRRYWPGSAATLDMWGKHFDQKSSSRRKRRLSGAVKVSWRPSDEVECELWAVLEEARLFCQEGEEFFASAEARQFLTGRWLECLTYQLLRESNCFDEVAFDLHLTEKNTALAAGPGEASPASTTAPTGGAANQLDVVTIEQGNLAVFECKSGNLRGQDTLNKLQALWTRLGTFARLFLVTSCPLDEISGDFRYRARAYRLARIITREDLEDAGKLKDAVLKAVGGS</sequence>
<evidence type="ECO:0008006" key="5">
    <source>
        <dbReference type="Google" id="ProtNLM"/>
    </source>
</evidence>
<dbReference type="Proteomes" id="UP000008544">
    <property type="component" value="Chromosome"/>
</dbReference>
<dbReference type="InterPro" id="IPR015093">
    <property type="entry name" value="Card1_endonucl_dom"/>
</dbReference>
<name>B1I5N9_DESAP</name>
<dbReference type="GO" id="GO:0003676">
    <property type="term" value="F:nucleic acid binding"/>
    <property type="evidence" value="ECO:0007669"/>
    <property type="project" value="InterPro"/>
</dbReference>
<evidence type="ECO:0000259" key="2">
    <source>
        <dbReference type="Pfam" id="PF23400"/>
    </source>
</evidence>
<organism evidence="3 4">
    <name type="scientific">Desulforudis audaxviator (strain MP104C)</name>
    <dbReference type="NCBI Taxonomy" id="477974"/>
    <lineage>
        <taxon>Bacteria</taxon>
        <taxon>Bacillati</taxon>
        <taxon>Bacillota</taxon>
        <taxon>Clostridia</taxon>
        <taxon>Thermoanaerobacterales</taxon>
        <taxon>Candidatus Desulforudaceae</taxon>
        <taxon>Candidatus Desulforudis</taxon>
    </lineage>
</organism>
<feature type="domain" description="Card1 CARF" evidence="2">
    <location>
        <begin position="20"/>
        <end position="149"/>
    </location>
</feature>
<evidence type="ECO:0000259" key="1">
    <source>
        <dbReference type="Pfam" id="PF09002"/>
    </source>
</evidence>
<dbReference type="AlphaFoldDB" id="B1I5N9"/>
<dbReference type="Gene3D" id="3.40.50.10770">
    <property type="entry name" value="Hypothetical protein VC1899 like domain (Restriction endonuclease-like)"/>
    <property type="match status" value="1"/>
</dbReference>